<feature type="domain" description="PNPLA" evidence="5">
    <location>
        <begin position="12"/>
        <end position="225"/>
    </location>
</feature>
<dbReference type="GO" id="GO:0016787">
    <property type="term" value="F:hydrolase activity"/>
    <property type="evidence" value="ECO:0007669"/>
    <property type="project" value="UniProtKB-UniRule"/>
</dbReference>
<comment type="caution">
    <text evidence="4">Lacks conserved residue(s) required for the propagation of feature annotation.</text>
</comment>
<dbReference type="InterPro" id="IPR050301">
    <property type="entry name" value="NTE"/>
</dbReference>
<evidence type="ECO:0000313" key="6">
    <source>
        <dbReference type="EMBL" id="BAV32547.1"/>
    </source>
</evidence>
<organism evidence="6 7">
    <name type="scientific">Sulfuricaulis limicola</name>
    <dbReference type="NCBI Taxonomy" id="1620215"/>
    <lineage>
        <taxon>Bacteria</taxon>
        <taxon>Pseudomonadati</taxon>
        <taxon>Pseudomonadota</taxon>
        <taxon>Gammaproteobacteria</taxon>
        <taxon>Acidiferrobacterales</taxon>
        <taxon>Acidiferrobacteraceae</taxon>
        <taxon>Sulfuricaulis</taxon>
    </lineage>
</organism>
<evidence type="ECO:0000313" key="7">
    <source>
        <dbReference type="Proteomes" id="UP000243180"/>
    </source>
</evidence>
<gene>
    <name evidence="6" type="ORF">SCL_0225</name>
</gene>
<dbReference type="InParanoid" id="A0A1B4XCI9"/>
<dbReference type="Pfam" id="PF01734">
    <property type="entry name" value="Patatin"/>
    <property type="match status" value="1"/>
</dbReference>
<keyword evidence="1 4" id="KW-0378">Hydrolase</keyword>
<keyword evidence="2 4" id="KW-0442">Lipid degradation</keyword>
<dbReference type="Gene3D" id="3.40.1090.10">
    <property type="entry name" value="Cytosolic phospholipase A2 catalytic domain"/>
    <property type="match status" value="1"/>
</dbReference>
<dbReference type="PANTHER" id="PTHR14226">
    <property type="entry name" value="NEUROPATHY TARGET ESTERASE/SWISS CHEESE D.MELANOGASTER"/>
    <property type="match status" value="1"/>
</dbReference>
<dbReference type="InterPro" id="IPR016035">
    <property type="entry name" value="Acyl_Trfase/lysoPLipase"/>
</dbReference>
<dbReference type="CDD" id="cd07209">
    <property type="entry name" value="Pat_hypo_Ecoli_Z1214_like"/>
    <property type="match status" value="1"/>
</dbReference>
<name>A0A1B4XCI9_9GAMM</name>
<evidence type="ECO:0000256" key="4">
    <source>
        <dbReference type="PROSITE-ProRule" id="PRU01161"/>
    </source>
</evidence>
<dbReference type="PANTHER" id="PTHR14226:SF57">
    <property type="entry name" value="BLR7027 PROTEIN"/>
    <property type="match status" value="1"/>
</dbReference>
<dbReference type="PROSITE" id="PS51635">
    <property type="entry name" value="PNPLA"/>
    <property type="match status" value="1"/>
</dbReference>
<dbReference type="SUPFAM" id="SSF52151">
    <property type="entry name" value="FabD/lysophospholipase-like"/>
    <property type="match status" value="1"/>
</dbReference>
<proteinExistence type="predicted"/>
<dbReference type="InterPro" id="IPR002641">
    <property type="entry name" value="PNPLA_dom"/>
</dbReference>
<evidence type="ECO:0000259" key="5">
    <source>
        <dbReference type="PROSITE" id="PS51635"/>
    </source>
</evidence>
<feature type="active site" description="Proton acceptor" evidence="4">
    <location>
        <position position="212"/>
    </location>
</feature>
<protein>
    <submittedName>
        <fullName evidence="6">Patatin</fullName>
    </submittedName>
</protein>
<evidence type="ECO:0000256" key="2">
    <source>
        <dbReference type="ARBA" id="ARBA00022963"/>
    </source>
</evidence>
<evidence type="ECO:0000256" key="3">
    <source>
        <dbReference type="ARBA" id="ARBA00023098"/>
    </source>
</evidence>
<dbReference type="GO" id="GO:0016042">
    <property type="term" value="P:lipid catabolic process"/>
    <property type="evidence" value="ECO:0007669"/>
    <property type="project" value="UniProtKB-UniRule"/>
</dbReference>
<evidence type="ECO:0000256" key="1">
    <source>
        <dbReference type="ARBA" id="ARBA00022801"/>
    </source>
</evidence>
<keyword evidence="7" id="KW-1185">Reference proteome</keyword>
<reference evidence="6 7" key="1">
    <citation type="submission" date="2015-05" db="EMBL/GenBank/DDBJ databases">
        <title>Complete genome sequence of a sulfur-oxidizing gammaproteobacterium strain HA5.</title>
        <authorList>
            <person name="Miura A."/>
            <person name="Kojima H."/>
            <person name="Fukui M."/>
        </authorList>
    </citation>
    <scope>NUCLEOTIDE SEQUENCE [LARGE SCALE GENOMIC DNA]</scope>
    <source>
        <strain evidence="6 7">HA5</strain>
    </source>
</reference>
<keyword evidence="3 4" id="KW-0443">Lipid metabolism</keyword>
<feature type="active site" description="Nucleophile" evidence="4">
    <location>
        <position position="50"/>
    </location>
</feature>
<sequence length="384" mass="41941">MKDMADKPRVGLILAGGGARAAYQVGVLKAIAELLPRESPNPFPVLCGTSAGAINATTLAIYATRFHEGVRRLNHVWRNFTVHQVFRADVPGVFANGMRWLGAMILGGLGRRNPRALLDRAPLRQLLQRTMPCDRIQQSIDAGALHALSVTASGYSSGQSVTFFQGVSSLAAWRRSRRVGSAANITIDHLMASSAIPFIFSAIKINREFFGDGSMRQIAPISPALHLGAERVLVVGVRYENPSAARAESDEYPSLAQIAGNVLNSIFLDSLEADLERLQRINKTISLISADQLREGGVTLRSVDVLVIAPSADLEKIAARHAHHLPSSIRFLLRGLGAFNRNGSNLVSYLLFEKPFCRELIDLGYKDAMHRKEEILRFLDMPGA</sequence>
<accession>A0A1B4XCI9</accession>
<dbReference type="KEGG" id="slim:SCL_0225"/>
<dbReference type="EMBL" id="AP014879">
    <property type="protein sequence ID" value="BAV32547.1"/>
    <property type="molecule type" value="Genomic_DNA"/>
</dbReference>
<feature type="short sequence motif" description="GXSXG" evidence="4">
    <location>
        <begin position="48"/>
        <end position="52"/>
    </location>
</feature>
<dbReference type="Proteomes" id="UP000243180">
    <property type="component" value="Chromosome"/>
</dbReference>
<dbReference type="AlphaFoldDB" id="A0A1B4XCI9"/>